<proteinExistence type="predicted"/>
<dbReference type="EC" id="2.7.13.3" evidence="2"/>
<comment type="caution">
    <text evidence="7">The sequence shown here is derived from an EMBL/GenBank/DDBJ whole genome shotgun (WGS) entry which is preliminary data.</text>
</comment>
<reference evidence="7 8" key="1">
    <citation type="submission" date="2019-10" db="EMBL/GenBank/DDBJ databases">
        <title>Whole genome shotgun sequence of Acrocarpospora pleiomorpha NBRC 16267.</title>
        <authorList>
            <person name="Ichikawa N."/>
            <person name="Kimura A."/>
            <person name="Kitahashi Y."/>
            <person name="Komaki H."/>
            <person name="Oguchi A."/>
        </authorList>
    </citation>
    <scope>NUCLEOTIDE SEQUENCE [LARGE SCALE GENOMIC DNA]</scope>
    <source>
        <strain evidence="7 8">NBRC 16267</strain>
    </source>
</reference>
<evidence type="ECO:0000256" key="4">
    <source>
        <dbReference type="ARBA" id="ARBA00022777"/>
    </source>
</evidence>
<dbReference type="SUPFAM" id="SSF55874">
    <property type="entry name" value="ATPase domain of HSP90 chaperone/DNA topoisomerase II/histidine kinase"/>
    <property type="match status" value="1"/>
</dbReference>
<dbReference type="Proteomes" id="UP000377595">
    <property type="component" value="Unassembled WGS sequence"/>
</dbReference>
<dbReference type="InterPro" id="IPR036890">
    <property type="entry name" value="HATPase_C_sf"/>
</dbReference>
<keyword evidence="5" id="KW-0902">Two-component regulatory system</keyword>
<protein>
    <recommendedName>
        <fullName evidence="2">histidine kinase</fullName>
        <ecNumber evidence="2">2.7.13.3</ecNumber>
    </recommendedName>
</protein>
<keyword evidence="3" id="KW-0808">Transferase</keyword>
<dbReference type="AlphaFoldDB" id="A0A5M3Y3F3"/>
<evidence type="ECO:0000256" key="1">
    <source>
        <dbReference type="ARBA" id="ARBA00000085"/>
    </source>
</evidence>
<organism evidence="7 8">
    <name type="scientific">Acrocarpospora pleiomorpha</name>
    <dbReference type="NCBI Taxonomy" id="90975"/>
    <lineage>
        <taxon>Bacteria</taxon>
        <taxon>Bacillati</taxon>
        <taxon>Actinomycetota</taxon>
        <taxon>Actinomycetes</taxon>
        <taxon>Streptosporangiales</taxon>
        <taxon>Streptosporangiaceae</taxon>
        <taxon>Acrocarpospora</taxon>
    </lineage>
</organism>
<accession>A0A5M3Y3F3</accession>
<dbReference type="InterPro" id="IPR050482">
    <property type="entry name" value="Sensor_HK_TwoCompSys"/>
</dbReference>
<keyword evidence="4" id="KW-0418">Kinase</keyword>
<keyword evidence="6" id="KW-0472">Membrane</keyword>
<feature type="transmembrane region" description="Helical" evidence="6">
    <location>
        <begin position="12"/>
        <end position="35"/>
    </location>
</feature>
<gene>
    <name evidence="7" type="ORF">Aple_097580</name>
</gene>
<dbReference type="GO" id="GO:0004673">
    <property type="term" value="F:protein histidine kinase activity"/>
    <property type="evidence" value="ECO:0007669"/>
    <property type="project" value="UniProtKB-EC"/>
</dbReference>
<evidence type="ECO:0000313" key="8">
    <source>
        <dbReference type="Proteomes" id="UP000377595"/>
    </source>
</evidence>
<keyword evidence="8" id="KW-1185">Reference proteome</keyword>
<dbReference type="PANTHER" id="PTHR24421:SF10">
    <property type="entry name" value="NITRATE_NITRITE SENSOR PROTEIN NARQ"/>
    <property type="match status" value="1"/>
</dbReference>
<evidence type="ECO:0000256" key="6">
    <source>
        <dbReference type="SAM" id="Phobius"/>
    </source>
</evidence>
<dbReference type="PANTHER" id="PTHR24421">
    <property type="entry name" value="NITRATE/NITRITE SENSOR PROTEIN NARX-RELATED"/>
    <property type="match status" value="1"/>
</dbReference>
<dbReference type="Gene3D" id="3.30.565.10">
    <property type="entry name" value="Histidine kinase-like ATPase, C-terminal domain"/>
    <property type="match status" value="1"/>
</dbReference>
<dbReference type="EMBL" id="BLAF01000100">
    <property type="protein sequence ID" value="GES26859.1"/>
    <property type="molecule type" value="Genomic_DNA"/>
</dbReference>
<evidence type="ECO:0000256" key="2">
    <source>
        <dbReference type="ARBA" id="ARBA00012438"/>
    </source>
</evidence>
<keyword evidence="6" id="KW-0812">Transmembrane</keyword>
<name>A0A5M3Y3F3_9ACTN</name>
<sequence length="186" mass="19965">MKRDITTQSHPMGLMLMNLGIVVTAAFLLVVLFVVQAVRRRRVDVETERVLAEMVEGTLGADGRGLGDAVILLERSRQAGLAARLHVSGAPRRLPRSVDLAGYRIVQEALTNALEHGTDAATVIIGYQPSAVTLTVDSPVGGRATRHSGIKRMRERATPVGGTVQAGPYAGGWRVYAYLPTELNPS</sequence>
<evidence type="ECO:0000313" key="7">
    <source>
        <dbReference type="EMBL" id="GES26859.1"/>
    </source>
</evidence>
<dbReference type="GO" id="GO:0000160">
    <property type="term" value="P:phosphorelay signal transduction system"/>
    <property type="evidence" value="ECO:0007669"/>
    <property type="project" value="UniProtKB-KW"/>
</dbReference>
<evidence type="ECO:0000256" key="5">
    <source>
        <dbReference type="ARBA" id="ARBA00023012"/>
    </source>
</evidence>
<keyword evidence="6" id="KW-1133">Transmembrane helix</keyword>
<evidence type="ECO:0000256" key="3">
    <source>
        <dbReference type="ARBA" id="ARBA00022679"/>
    </source>
</evidence>
<comment type="catalytic activity">
    <reaction evidence="1">
        <text>ATP + protein L-histidine = ADP + protein N-phospho-L-histidine.</text>
        <dbReference type="EC" id="2.7.13.3"/>
    </reaction>
</comment>
<dbReference type="CDD" id="cd16917">
    <property type="entry name" value="HATPase_UhpB-NarQ-NarX-like"/>
    <property type="match status" value="1"/>
</dbReference>